<keyword evidence="11" id="KW-1185">Reference proteome</keyword>
<evidence type="ECO:0000313" key="10">
    <source>
        <dbReference type="Proteomes" id="UP000306393"/>
    </source>
</evidence>
<dbReference type="OrthoDB" id="9796932at2"/>
<dbReference type="GO" id="GO:0035513">
    <property type="term" value="P:oxidative RNA demethylation"/>
    <property type="evidence" value="ECO:0007669"/>
    <property type="project" value="TreeGrafter"/>
</dbReference>
<evidence type="ECO:0000256" key="1">
    <source>
        <dbReference type="ARBA" id="ARBA00022723"/>
    </source>
</evidence>
<dbReference type="InterPro" id="IPR004574">
    <property type="entry name" value="Alkb"/>
</dbReference>
<feature type="binding site" evidence="6">
    <location>
        <position position="133"/>
    </location>
    <ligand>
        <name>Fe cation</name>
        <dbReference type="ChEBI" id="CHEBI:24875"/>
        <note>catalytic</note>
    </ligand>
</feature>
<evidence type="ECO:0000256" key="6">
    <source>
        <dbReference type="PIRSR" id="PIRSR604574-2"/>
    </source>
</evidence>
<dbReference type="PROSITE" id="PS51471">
    <property type="entry name" value="FE2OG_OXY"/>
    <property type="match status" value="1"/>
</dbReference>
<name>A0A4U3F042_9GAMM</name>
<evidence type="ECO:0000256" key="5">
    <source>
        <dbReference type="PIRSR" id="PIRSR604574-1"/>
    </source>
</evidence>
<dbReference type="GO" id="GO:0008198">
    <property type="term" value="F:ferrous iron binding"/>
    <property type="evidence" value="ECO:0007669"/>
    <property type="project" value="TreeGrafter"/>
</dbReference>
<dbReference type="EMBL" id="JACYNN010000002">
    <property type="protein sequence ID" value="MBD8105692.1"/>
    <property type="molecule type" value="Genomic_DNA"/>
</dbReference>
<feature type="binding site" evidence="6">
    <location>
        <position position="131"/>
    </location>
    <ligand>
        <name>Fe cation</name>
        <dbReference type="ChEBI" id="CHEBI:24875"/>
        <note>catalytic</note>
    </ligand>
</feature>
<feature type="binding site" evidence="5">
    <location>
        <position position="161"/>
    </location>
    <ligand>
        <name>substrate</name>
    </ligand>
</feature>
<dbReference type="GO" id="GO:0035516">
    <property type="term" value="F:broad specificity oxidative DNA demethylase activity"/>
    <property type="evidence" value="ECO:0007669"/>
    <property type="project" value="UniProtKB-EC"/>
</dbReference>
<reference evidence="9 10" key="1">
    <citation type="journal article" date="2019" name="Sci. Rep.">
        <title>Differences in resource use lead to coexistence of seed-transmitted microbial populations.</title>
        <authorList>
            <person name="Torres-Cortes G."/>
            <person name="Garcia B.J."/>
            <person name="Compant S."/>
            <person name="Rezki S."/>
            <person name="Jones P."/>
            <person name="Preveaux A."/>
            <person name="Briand M."/>
            <person name="Roulet A."/>
            <person name="Bouchez O."/>
            <person name="Jacobson D."/>
            <person name="Barret M."/>
        </authorList>
    </citation>
    <scope>NUCLEOTIDE SEQUENCE [LARGE SCALE GENOMIC DNA]</scope>
    <source>
        <strain evidence="9 10">CFBP13511</strain>
    </source>
</reference>
<organism evidence="9 10">
    <name type="scientific">Erwinia persicina</name>
    <dbReference type="NCBI Taxonomy" id="55211"/>
    <lineage>
        <taxon>Bacteria</taxon>
        <taxon>Pseudomonadati</taxon>
        <taxon>Pseudomonadota</taxon>
        <taxon>Gammaproteobacteria</taxon>
        <taxon>Enterobacterales</taxon>
        <taxon>Erwiniaceae</taxon>
        <taxon>Erwinia</taxon>
    </lineage>
</organism>
<keyword evidence="9" id="KW-0808">Transferase</keyword>
<dbReference type="GO" id="GO:0032259">
    <property type="term" value="P:methylation"/>
    <property type="evidence" value="ECO:0007669"/>
    <property type="project" value="UniProtKB-KW"/>
</dbReference>
<sequence>MFDLFADDAPWQEPLTEGAVILRRRARESAGELMAQVEAIAARNPFEHRITPGGHRMSVAMTNCGDLGWSTDSRGYQYSAQDEASGQRWPAMPPAFRELAVACAAEAGFSAFNPDACLINRYEPGAKLTLHQDKDERDLRQPIVSVSLGLPAVFLFGGFDRADACQRVLLEQGDVVVWGGPSRLRYHGILPLKPGIHPLTGPFRYNLTFRRAR</sequence>
<feature type="domain" description="Fe2OG dioxygenase" evidence="7">
    <location>
        <begin position="113"/>
        <end position="213"/>
    </location>
</feature>
<dbReference type="Gene3D" id="2.60.120.590">
    <property type="entry name" value="Alpha-ketoglutarate-dependent dioxygenase AlkB-like"/>
    <property type="match status" value="1"/>
</dbReference>
<dbReference type="EC" id="1.14.11.33" evidence="8"/>
<dbReference type="SUPFAM" id="SSF51197">
    <property type="entry name" value="Clavaminate synthase-like"/>
    <property type="match status" value="1"/>
</dbReference>
<feature type="binding site" evidence="5">
    <location>
        <begin position="76"/>
        <end position="78"/>
    </location>
    <ligand>
        <name>substrate</name>
    </ligand>
</feature>
<keyword evidence="2" id="KW-0223">Dioxygenase</keyword>
<dbReference type="GO" id="GO:0035515">
    <property type="term" value="F:oxidative RNA demethylase activity"/>
    <property type="evidence" value="ECO:0007669"/>
    <property type="project" value="TreeGrafter"/>
</dbReference>
<dbReference type="Proteomes" id="UP000306393">
    <property type="component" value="Unassembled WGS sequence"/>
</dbReference>
<dbReference type="STRING" id="1219360.GCA_001571305_00447"/>
<dbReference type="InterPro" id="IPR027450">
    <property type="entry name" value="AlkB-like"/>
</dbReference>
<dbReference type="InterPro" id="IPR005123">
    <property type="entry name" value="Oxoglu/Fe-dep_dioxygenase_dom"/>
</dbReference>
<evidence type="ECO:0000256" key="3">
    <source>
        <dbReference type="ARBA" id="ARBA00023002"/>
    </source>
</evidence>
<keyword evidence="4 6" id="KW-0408">Iron</keyword>
<dbReference type="InterPro" id="IPR037151">
    <property type="entry name" value="AlkB-like_sf"/>
</dbReference>
<keyword evidence="3 8" id="KW-0560">Oxidoreductase</keyword>
<evidence type="ECO:0000313" key="8">
    <source>
        <dbReference type="EMBL" id="MBD8105692.1"/>
    </source>
</evidence>
<proteinExistence type="predicted"/>
<dbReference type="Pfam" id="PF13532">
    <property type="entry name" value="2OG-FeII_Oxy_2"/>
    <property type="match status" value="1"/>
</dbReference>
<keyword evidence="1 6" id="KW-0479">Metal-binding</keyword>
<gene>
    <name evidence="8" type="primary">alkB</name>
    <name evidence="9" type="ORF">EpCFBP13511_18325</name>
    <name evidence="8" type="ORF">IFT93_04545</name>
</gene>
<evidence type="ECO:0000256" key="2">
    <source>
        <dbReference type="ARBA" id="ARBA00022964"/>
    </source>
</evidence>
<evidence type="ECO:0000313" key="11">
    <source>
        <dbReference type="Proteomes" id="UP000661012"/>
    </source>
</evidence>
<feature type="binding site" evidence="5">
    <location>
        <position position="135"/>
    </location>
    <ligand>
        <name>substrate</name>
    </ligand>
</feature>
<feature type="binding site" evidence="5">
    <location>
        <begin position="120"/>
        <end position="122"/>
    </location>
    <ligand>
        <name>2-oxoglutarate</name>
        <dbReference type="ChEBI" id="CHEBI:16810"/>
    </ligand>
</feature>
<feature type="binding site" evidence="6">
    <location>
        <position position="187"/>
    </location>
    <ligand>
        <name>Fe cation</name>
        <dbReference type="ChEBI" id="CHEBI:24875"/>
        <note>catalytic</note>
    </ligand>
</feature>
<comment type="caution">
    <text evidence="9">The sequence shown here is derived from an EMBL/GenBank/DDBJ whole genome shotgun (WGS) entry which is preliminary data.</text>
</comment>
<feature type="binding site" evidence="5">
    <location>
        <begin position="204"/>
        <end position="210"/>
    </location>
    <ligand>
        <name>2-oxoglutarate</name>
        <dbReference type="ChEBI" id="CHEBI:16810"/>
    </ligand>
</feature>
<accession>A0A4U3F042</accession>
<dbReference type="EMBL" id="QGAC01000019">
    <property type="protein sequence ID" value="TKJ86563.1"/>
    <property type="molecule type" value="Genomic_DNA"/>
</dbReference>
<evidence type="ECO:0000256" key="4">
    <source>
        <dbReference type="ARBA" id="ARBA00023004"/>
    </source>
</evidence>
<dbReference type="PANTHER" id="PTHR16557:SF2">
    <property type="entry name" value="NUCLEIC ACID DIOXYGENASE ALKBH1"/>
    <property type="match status" value="1"/>
</dbReference>
<dbReference type="GO" id="GO:0005737">
    <property type="term" value="C:cytoplasm"/>
    <property type="evidence" value="ECO:0007669"/>
    <property type="project" value="TreeGrafter"/>
</dbReference>
<evidence type="ECO:0000313" key="9">
    <source>
        <dbReference type="EMBL" id="TKJ86563.1"/>
    </source>
</evidence>
<comment type="cofactor">
    <cofactor evidence="6">
        <name>Fe(2+)</name>
        <dbReference type="ChEBI" id="CHEBI:29033"/>
    </cofactor>
    <text evidence="6">Binds 1 Fe(2+) ion per subunit.</text>
</comment>
<feature type="binding site" evidence="5">
    <location>
        <position position="69"/>
    </location>
    <ligand>
        <name>substrate</name>
    </ligand>
</feature>
<dbReference type="AlphaFoldDB" id="A0A4U3F042"/>
<dbReference type="PANTHER" id="PTHR16557">
    <property type="entry name" value="ALKYLATED DNA REPAIR PROTEIN ALKB-RELATED"/>
    <property type="match status" value="1"/>
</dbReference>
<evidence type="ECO:0000259" key="7">
    <source>
        <dbReference type="PROSITE" id="PS51471"/>
    </source>
</evidence>
<protein>
    <submittedName>
        <fullName evidence="9">DNA oxidative demethylase AlkB</fullName>
        <ecNumber evidence="8">1.14.11.33</ecNumber>
    </submittedName>
</protein>
<dbReference type="RefSeq" id="WP_137269778.1">
    <property type="nucleotide sequence ID" value="NZ_JACYNM010000004.1"/>
</dbReference>
<reference evidence="8 11" key="2">
    <citation type="journal article" date="2020" name="FEMS Microbiol. Ecol.">
        <title>Temporal dynamics of bacterial communities during seed development and maturation.</title>
        <authorList>
            <person name="Chesneau G."/>
            <person name="Torres-Cortes G."/>
            <person name="Briand M."/>
            <person name="Darrasse A."/>
            <person name="Preveaux A."/>
            <person name="Marais C."/>
            <person name="Jacques M.A."/>
            <person name="Shade A."/>
            <person name="Barret M."/>
        </authorList>
    </citation>
    <scope>NUCLEOTIDE SEQUENCE [LARGE SCALE GENOMIC DNA]</scope>
    <source>
        <strain evidence="8 11">CFBP13732</strain>
    </source>
</reference>
<keyword evidence="9" id="KW-0489">Methyltransferase</keyword>
<dbReference type="Proteomes" id="UP000661012">
    <property type="component" value="Unassembled WGS sequence"/>
</dbReference>
<dbReference type="NCBIfam" id="NF011930">
    <property type="entry name" value="PRK15401.1"/>
    <property type="match status" value="1"/>
</dbReference>
<dbReference type="GO" id="GO:0008168">
    <property type="term" value="F:methyltransferase activity"/>
    <property type="evidence" value="ECO:0007669"/>
    <property type="project" value="UniProtKB-KW"/>
</dbReference>